<dbReference type="RefSeq" id="WP_301641852.1">
    <property type="nucleotide sequence ID" value="NZ_CP098494.1"/>
</dbReference>
<evidence type="ECO:0000313" key="2">
    <source>
        <dbReference type="EMBL" id="USA60968.1"/>
    </source>
</evidence>
<gene>
    <name evidence="2" type="ORF">NCF85_12890</name>
</gene>
<keyword evidence="3" id="KW-1185">Reference proteome</keyword>
<evidence type="ECO:0000313" key="3">
    <source>
        <dbReference type="Proteomes" id="UP001056619"/>
    </source>
</evidence>
<reference evidence="2 3" key="1">
    <citation type="submission" date="2022-06" db="EMBL/GenBank/DDBJ databases">
        <authorList>
            <person name="Liu G."/>
        </authorList>
    </citation>
    <scope>NUCLEOTIDE SEQUENCE [LARGE SCALE GENOMIC DNA]</scope>
    <source>
        <strain evidence="2 3">E4</strain>
    </source>
</reference>
<protein>
    <submittedName>
        <fullName evidence="2">Lasso peptide biosynthesis B2 protein</fullName>
    </submittedName>
</protein>
<name>A0ABY4U6H7_9SPHN</name>
<feature type="domain" description="Microcin J25-processing protein McjB C-terminal" evidence="1">
    <location>
        <begin position="82"/>
        <end position="189"/>
    </location>
</feature>
<dbReference type="Proteomes" id="UP001056619">
    <property type="component" value="Chromosome"/>
</dbReference>
<accession>A0ABY4U6H7</accession>
<dbReference type="Pfam" id="PF13471">
    <property type="entry name" value="Transglut_core3"/>
    <property type="match status" value="1"/>
</dbReference>
<dbReference type="NCBIfam" id="NF033537">
    <property type="entry name" value="lasso_biosyn_B2"/>
    <property type="match status" value="1"/>
</dbReference>
<dbReference type="InterPro" id="IPR032708">
    <property type="entry name" value="McjB_C"/>
</dbReference>
<dbReference type="EMBL" id="CP098494">
    <property type="protein sequence ID" value="USA60968.1"/>
    <property type="molecule type" value="Genomic_DNA"/>
</dbReference>
<evidence type="ECO:0000259" key="1">
    <source>
        <dbReference type="Pfam" id="PF13471"/>
    </source>
</evidence>
<dbReference type="InterPro" id="IPR053521">
    <property type="entry name" value="McjB-like"/>
</dbReference>
<organism evidence="2 3">
    <name type="scientific">Qipengyuania citrea</name>
    <dbReference type="NCBI Taxonomy" id="225971"/>
    <lineage>
        <taxon>Bacteria</taxon>
        <taxon>Pseudomonadati</taxon>
        <taxon>Pseudomonadota</taxon>
        <taxon>Alphaproteobacteria</taxon>
        <taxon>Sphingomonadales</taxon>
        <taxon>Erythrobacteraceae</taxon>
        <taxon>Qipengyuania</taxon>
    </lineage>
</organism>
<sequence length="191" mass="21999">MSERFIFLDIARDRYFALADGAQHVFLERLGIEAAVSWHQPPPMPRPADWLVPQRVSHDIGNGPFRLADVAAAVWSQRRIEHRLARTSFQTVLVELRHLAEQRTQDDSMKFRSGPTVRAFEHARLLRSAADRCLPRSIALKLRLAKLRHRTHLVIGVKDRPFGAHAWVQHGDIVLNDSLEEVRRYTPILII</sequence>
<proteinExistence type="predicted"/>